<keyword evidence="4" id="KW-1185">Reference proteome</keyword>
<organism evidence="3 4">
    <name type="scientific">Prototheca wickerhamii</name>
    <dbReference type="NCBI Taxonomy" id="3111"/>
    <lineage>
        <taxon>Eukaryota</taxon>
        <taxon>Viridiplantae</taxon>
        <taxon>Chlorophyta</taxon>
        <taxon>core chlorophytes</taxon>
        <taxon>Trebouxiophyceae</taxon>
        <taxon>Chlorellales</taxon>
        <taxon>Chlorellaceae</taxon>
        <taxon>Prototheca</taxon>
    </lineage>
</organism>
<dbReference type="EMBL" id="JASFZW010000009">
    <property type="protein sequence ID" value="KAK2076593.1"/>
    <property type="molecule type" value="Genomic_DNA"/>
</dbReference>
<dbReference type="PROSITE" id="PS51257">
    <property type="entry name" value="PROKAR_LIPOPROTEIN"/>
    <property type="match status" value="1"/>
</dbReference>
<dbReference type="Proteomes" id="UP001255856">
    <property type="component" value="Unassembled WGS sequence"/>
</dbReference>
<dbReference type="AlphaFoldDB" id="A0AAD9MKL7"/>
<sequence length="322" mass="35515">MASSAKLWAVGLALACMVQACLALEYKEVQLGGDAYVYTKDGGRYPNHFDWAGPSCPTRKHLVIAAVGDRANIEQSYATAINLGFHVAATHGLQLSALSACNHAHSPQYWPILRQRPGVLLQHTTFTSLETPILTMGALEQHVLPNLWFARVGYGLDHLWPMLMDFDPNIMGIIHAACFFRLGPSIDIDDGSVHPEGWSAGKEEAFVRNHWNITANEARIFREKKFPGLHTTFVYKSIPLTEEGVHVPTPPQCTEEAHLRALAAAEGEGDVARVATSSNLLFLVSLQILLIMTFVWLQVPKTQSWLSASWSPSRLGGLRRAL</sequence>
<evidence type="ECO:0000256" key="1">
    <source>
        <dbReference type="SAM" id="Phobius"/>
    </source>
</evidence>
<keyword evidence="1" id="KW-0812">Transmembrane</keyword>
<accession>A0AAD9MKL7</accession>
<protein>
    <submittedName>
        <fullName evidence="3">Uncharacterized protein</fullName>
    </submittedName>
</protein>
<keyword evidence="1" id="KW-1133">Transmembrane helix</keyword>
<evidence type="ECO:0000313" key="3">
    <source>
        <dbReference type="EMBL" id="KAK2076593.1"/>
    </source>
</evidence>
<proteinExistence type="predicted"/>
<comment type="caution">
    <text evidence="3">The sequence shown here is derived from an EMBL/GenBank/DDBJ whole genome shotgun (WGS) entry which is preliminary data.</text>
</comment>
<feature type="signal peptide" evidence="2">
    <location>
        <begin position="1"/>
        <end position="23"/>
    </location>
</feature>
<keyword evidence="1" id="KW-0472">Membrane</keyword>
<gene>
    <name evidence="3" type="ORF">QBZ16_005353</name>
</gene>
<evidence type="ECO:0000313" key="4">
    <source>
        <dbReference type="Proteomes" id="UP001255856"/>
    </source>
</evidence>
<feature type="chain" id="PRO_5042083981" evidence="2">
    <location>
        <begin position="24"/>
        <end position="322"/>
    </location>
</feature>
<evidence type="ECO:0000256" key="2">
    <source>
        <dbReference type="SAM" id="SignalP"/>
    </source>
</evidence>
<reference evidence="3" key="1">
    <citation type="submission" date="2021-01" db="EMBL/GenBank/DDBJ databases">
        <authorList>
            <person name="Eckstrom K.M.E."/>
        </authorList>
    </citation>
    <scope>NUCLEOTIDE SEQUENCE</scope>
    <source>
        <strain evidence="3">UVCC 0001</strain>
    </source>
</reference>
<name>A0AAD9MKL7_PROWI</name>
<feature type="transmembrane region" description="Helical" evidence="1">
    <location>
        <begin position="280"/>
        <end position="299"/>
    </location>
</feature>
<keyword evidence="2" id="KW-0732">Signal</keyword>